<comment type="caution">
    <text evidence="1">The sequence shown here is derived from an EMBL/GenBank/DDBJ whole genome shotgun (WGS) entry which is preliminary data.</text>
</comment>
<evidence type="ECO:0008006" key="3">
    <source>
        <dbReference type="Google" id="ProtNLM"/>
    </source>
</evidence>
<name>A0A1Y4LI65_9FIRM</name>
<protein>
    <recommendedName>
        <fullName evidence="3">Haloacid dehalogenase</fullName>
    </recommendedName>
</protein>
<organism evidence="1 2">
    <name type="scientific">Butyricicoccus pullicaecorum</name>
    <dbReference type="NCBI Taxonomy" id="501571"/>
    <lineage>
        <taxon>Bacteria</taxon>
        <taxon>Bacillati</taxon>
        <taxon>Bacillota</taxon>
        <taxon>Clostridia</taxon>
        <taxon>Eubacteriales</taxon>
        <taxon>Butyricicoccaceae</taxon>
        <taxon>Butyricicoccus</taxon>
    </lineage>
</organism>
<evidence type="ECO:0000313" key="2">
    <source>
        <dbReference type="Proteomes" id="UP000195326"/>
    </source>
</evidence>
<proteinExistence type="predicted"/>
<dbReference type="Proteomes" id="UP000195326">
    <property type="component" value="Unassembled WGS sequence"/>
</dbReference>
<sequence length="254" mass="28290">MDLFASDLDNTLIYSYKRDIGTDTVCAEVYEGRQVSFMTKRSRELLEKVNQTMHFVPVTTRSVQQYQRIRFGDTWSPNLALAANGGVLLRDGVSDPDWYKASCDLIAPAEPALQQAETVLEHDPNRTLDVRRVDGLFVFTKSADVPHTLARLRDALDLTHVELFENGVKVYVVPRVLNKGTGVRRLRERFPEARVFAAGDSLFDLPLLAAADTAFCPEALDYTGQPGQTVVTVSPQDGIFSDVVLGRLTANIDR</sequence>
<dbReference type="InterPro" id="IPR036412">
    <property type="entry name" value="HAD-like_sf"/>
</dbReference>
<dbReference type="EMBL" id="NFKL01000019">
    <property type="protein sequence ID" value="OUP56355.1"/>
    <property type="molecule type" value="Genomic_DNA"/>
</dbReference>
<dbReference type="Gene3D" id="3.40.50.1000">
    <property type="entry name" value="HAD superfamily/HAD-like"/>
    <property type="match status" value="2"/>
</dbReference>
<dbReference type="RefSeq" id="WP_087415580.1">
    <property type="nucleotide sequence ID" value="NZ_NFKL01000019.1"/>
</dbReference>
<accession>A0A1Y4LI65</accession>
<dbReference type="InterPro" id="IPR023214">
    <property type="entry name" value="HAD_sf"/>
</dbReference>
<dbReference type="AlphaFoldDB" id="A0A1Y4LI65"/>
<dbReference type="SUPFAM" id="SSF56784">
    <property type="entry name" value="HAD-like"/>
    <property type="match status" value="1"/>
</dbReference>
<dbReference type="STRING" id="501571.GCA_900143195_01354"/>
<evidence type="ECO:0000313" key="1">
    <source>
        <dbReference type="EMBL" id="OUP56355.1"/>
    </source>
</evidence>
<gene>
    <name evidence="1" type="ORF">B5F15_12680</name>
</gene>
<reference evidence="2" key="1">
    <citation type="submission" date="2017-04" db="EMBL/GenBank/DDBJ databases">
        <title>Function of individual gut microbiota members based on whole genome sequencing of pure cultures obtained from chicken caecum.</title>
        <authorList>
            <person name="Medvecky M."/>
            <person name="Cejkova D."/>
            <person name="Polansky O."/>
            <person name="Karasova D."/>
            <person name="Kubasova T."/>
            <person name="Cizek A."/>
            <person name="Rychlik I."/>
        </authorList>
    </citation>
    <scope>NUCLEOTIDE SEQUENCE [LARGE SCALE GENOMIC DNA]</scope>
    <source>
        <strain evidence="2">An179</strain>
    </source>
</reference>